<gene>
    <name evidence="1" type="ORF">HMPREF3185_00778</name>
</gene>
<evidence type="ECO:0000313" key="2">
    <source>
        <dbReference type="Proteomes" id="UP000070224"/>
    </source>
</evidence>
<dbReference type="STRING" id="322095.HMPREF3185_00778"/>
<name>A0A134BA73_9PORP</name>
<accession>A0A134BA73</accession>
<keyword evidence="2" id="KW-1185">Reference proteome</keyword>
<comment type="caution">
    <text evidence="1">The sequence shown here is derived from an EMBL/GenBank/DDBJ whole genome shotgun (WGS) entry which is preliminary data.</text>
</comment>
<sequence>MLRHHTPSSLVRLPEETHKPFALSCVFLLSSGGKSVLLVKKKAPSRSSFSASMHVVLKTRHVNPNIHVRRY</sequence>
<dbReference type="Proteomes" id="UP000070224">
    <property type="component" value="Unassembled WGS sequence"/>
</dbReference>
<protein>
    <submittedName>
        <fullName evidence="1">Uncharacterized protein</fullName>
    </submittedName>
</protein>
<evidence type="ECO:0000313" key="1">
    <source>
        <dbReference type="EMBL" id="KXB76839.1"/>
    </source>
</evidence>
<dbReference type="EMBL" id="LSDK01000055">
    <property type="protein sequence ID" value="KXB76839.1"/>
    <property type="molecule type" value="Genomic_DNA"/>
</dbReference>
<reference evidence="2" key="1">
    <citation type="submission" date="2016-01" db="EMBL/GenBank/DDBJ databases">
        <authorList>
            <person name="Mitreva M."/>
            <person name="Pepin K.H."/>
            <person name="Mihindukulasuriya K.A."/>
            <person name="Fulton R."/>
            <person name="Fronick C."/>
            <person name="O'Laughlin M."/>
            <person name="Miner T."/>
            <person name="Herter B."/>
            <person name="Rosa B.A."/>
            <person name="Cordes M."/>
            <person name="Tomlinson C."/>
            <person name="Wollam A."/>
            <person name="Palsikar V.B."/>
            <person name="Mardis E.R."/>
            <person name="Wilson R.K."/>
        </authorList>
    </citation>
    <scope>NUCLEOTIDE SEQUENCE [LARGE SCALE GENOMIC DNA]</scope>
    <source>
        <strain evidence="2">KA00683</strain>
    </source>
</reference>
<dbReference type="PATRIC" id="fig|322095.3.peg.768"/>
<dbReference type="AlphaFoldDB" id="A0A134BA73"/>
<organism evidence="1 2">
    <name type="scientific">Porphyromonas somerae</name>
    <dbReference type="NCBI Taxonomy" id="322095"/>
    <lineage>
        <taxon>Bacteria</taxon>
        <taxon>Pseudomonadati</taxon>
        <taxon>Bacteroidota</taxon>
        <taxon>Bacteroidia</taxon>
        <taxon>Bacteroidales</taxon>
        <taxon>Porphyromonadaceae</taxon>
        <taxon>Porphyromonas</taxon>
    </lineage>
</organism>
<proteinExistence type="predicted"/>